<proteinExistence type="predicted"/>
<evidence type="ECO:0000313" key="2">
    <source>
        <dbReference type="Proteomes" id="UP000078576"/>
    </source>
</evidence>
<dbReference type="PANTHER" id="PTHR42034">
    <property type="entry name" value="CHROMOSOME 7, WHOLE GENOME SHOTGUN SEQUENCE-RELATED"/>
    <property type="match status" value="1"/>
</dbReference>
<name>A0A194VC37_CYTMA</name>
<accession>A0A194VC37</accession>
<keyword evidence="2" id="KW-1185">Reference proteome</keyword>
<dbReference type="Proteomes" id="UP000078576">
    <property type="component" value="Unassembled WGS sequence"/>
</dbReference>
<dbReference type="SUPFAM" id="SSF52777">
    <property type="entry name" value="CoA-dependent acyltransferases"/>
    <property type="match status" value="1"/>
</dbReference>
<dbReference type="OrthoDB" id="2548233at2759"/>
<organism evidence="1 2">
    <name type="scientific">Cytospora mali</name>
    <name type="common">Apple Valsa canker fungus</name>
    <name type="synonym">Valsa mali</name>
    <dbReference type="NCBI Taxonomy" id="578113"/>
    <lineage>
        <taxon>Eukaryota</taxon>
        <taxon>Fungi</taxon>
        <taxon>Dikarya</taxon>
        <taxon>Ascomycota</taxon>
        <taxon>Pezizomycotina</taxon>
        <taxon>Sordariomycetes</taxon>
        <taxon>Sordariomycetidae</taxon>
        <taxon>Diaporthales</taxon>
        <taxon>Cytosporaceae</taxon>
        <taxon>Cytospora</taxon>
    </lineage>
</organism>
<dbReference type="InterPro" id="IPR023213">
    <property type="entry name" value="CAT-like_dom_sf"/>
</dbReference>
<dbReference type="Gene3D" id="3.30.559.10">
    <property type="entry name" value="Chloramphenicol acetyltransferase-like domain"/>
    <property type="match status" value="1"/>
</dbReference>
<evidence type="ECO:0000313" key="1">
    <source>
        <dbReference type="EMBL" id="KUI61459.1"/>
    </source>
</evidence>
<sequence length="493" mass="55207">MGHLQEIEPVHTSASLEWTKKDDGIYGRDLDSVEQFYDFISKVGIGRPEKTNWSVSMGLKVSTEREDLVGDIKRAWIALRQEFPSLAAFIQKGKWVYNTIDREGLGHWLEETLLVHHDIDKPCRSFFPLEDMVQSNRAVLHVFPNTHEMVIQGPHTHLDGTGMILFFDKLLKILVSPVLPGETGETSSSKNSEVANLVPPLAITAQIPEPSLEQRETFSKSMGDFLKAQPGIKLSAENTTSPAAKSRLLWLTFNMEQTKQIAVKSKSLGVTVTAALQAAITHASRIHGGKNAREHAIMALYDARSYIDAKTYPRSRLISPQVFAMPAVYPALDSFAETARAARHEFLRFAEGDVVRATSPLWAKETIDLLSMPLPAGASIPGDLNFSSLGVLDRLIQPFYRHGDGSPTGQERPGIEVMDLWIGLDMLHPTCLVEAWTFKGRLRVELIYNEAYHTKESMEYLCSLIHEQLSHGLGLDLTYDLRGQGQEEWFTRE</sequence>
<dbReference type="AlphaFoldDB" id="A0A194VC37"/>
<protein>
    <submittedName>
        <fullName evidence="1">Uncharacterized protein</fullName>
    </submittedName>
</protein>
<gene>
    <name evidence="1" type="ORF">VP1G_08625</name>
</gene>
<reference evidence="2" key="1">
    <citation type="submission" date="2014-12" db="EMBL/GenBank/DDBJ databases">
        <title>Genome Sequence of Valsa Canker Pathogens Uncovers a Specific Adaption of Colonization on Woody Bark.</title>
        <authorList>
            <person name="Yin Z."/>
            <person name="Liu H."/>
            <person name="Gao X."/>
            <person name="Li Z."/>
            <person name="Song N."/>
            <person name="Ke X."/>
            <person name="Dai Q."/>
            <person name="Wu Y."/>
            <person name="Sun Y."/>
            <person name="Xu J.-R."/>
            <person name="Kang Z.K."/>
            <person name="Wang L."/>
            <person name="Huang L."/>
        </authorList>
    </citation>
    <scope>NUCLEOTIDE SEQUENCE [LARGE SCALE GENOMIC DNA]</scope>
    <source>
        <strain evidence="2">SXYL134</strain>
    </source>
</reference>
<dbReference type="PANTHER" id="PTHR42034:SF1">
    <property type="entry name" value="CONDENSATION DOMAIN-CONTAINING PROTEIN"/>
    <property type="match status" value="1"/>
</dbReference>
<dbReference type="Gene3D" id="3.30.559.30">
    <property type="entry name" value="Nonribosomal peptide synthetase, condensation domain"/>
    <property type="match status" value="1"/>
</dbReference>
<dbReference type="EMBL" id="KN714777">
    <property type="protein sequence ID" value="KUI61459.1"/>
    <property type="molecule type" value="Genomic_DNA"/>
</dbReference>